<evidence type="ECO:0000313" key="2">
    <source>
        <dbReference type="Proteomes" id="UP000562027"/>
    </source>
</evidence>
<evidence type="ECO:0000313" key="1">
    <source>
        <dbReference type="EMBL" id="MBB4845025.1"/>
    </source>
</evidence>
<sequence>MPSQNNSGRQYDKSHAITIVAMVAIAANRFVAYDGGYATAAGGVKDSQGISESAAAVNEAFQAVTRYSFPVEVSEAVAFGDYLKPAADGSGRAAVGTATVHCARALGAAAAGQLVEAQIVTHRNA</sequence>
<dbReference type="EMBL" id="JACHLP010000007">
    <property type="protein sequence ID" value="MBB4845025.1"/>
    <property type="molecule type" value="Genomic_DNA"/>
</dbReference>
<organism evidence="1 2">
    <name type="scientific">Roseateles oligotrophus</name>
    <dbReference type="NCBI Taxonomy" id="1769250"/>
    <lineage>
        <taxon>Bacteria</taxon>
        <taxon>Pseudomonadati</taxon>
        <taxon>Pseudomonadota</taxon>
        <taxon>Betaproteobacteria</taxon>
        <taxon>Burkholderiales</taxon>
        <taxon>Sphaerotilaceae</taxon>
        <taxon>Roseateles</taxon>
    </lineage>
</organism>
<name>A0A840LDK7_9BURK</name>
<evidence type="ECO:0008006" key="3">
    <source>
        <dbReference type="Google" id="ProtNLM"/>
    </source>
</evidence>
<proteinExistence type="predicted"/>
<accession>A0A840LDK7</accession>
<gene>
    <name evidence="1" type="ORF">HNP55_003571</name>
</gene>
<dbReference type="AlphaFoldDB" id="A0A840LDK7"/>
<dbReference type="Proteomes" id="UP000562027">
    <property type="component" value="Unassembled WGS sequence"/>
</dbReference>
<protein>
    <recommendedName>
        <fullName evidence="3">DUF2190 domain-containing protein</fullName>
    </recommendedName>
</protein>
<reference evidence="1 2" key="1">
    <citation type="submission" date="2020-08" db="EMBL/GenBank/DDBJ databases">
        <title>Functional genomics of gut bacteria from endangered species of beetles.</title>
        <authorList>
            <person name="Carlos-Shanley C."/>
        </authorList>
    </citation>
    <scope>NUCLEOTIDE SEQUENCE [LARGE SCALE GENOMIC DNA]</scope>
    <source>
        <strain evidence="1 2">S00239</strain>
    </source>
</reference>
<keyword evidence="2" id="KW-1185">Reference proteome</keyword>
<comment type="caution">
    <text evidence="1">The sequence shown here is derived from an EMBL/GenBank/DDBJ whole genome shotgun (WGS) entry which is preliminary data.</text>
</comment>
<dbReference type="RefSeq" id="WP_184302376.1">
    <property type="nucleotide sequence ID" value="NZ_JACHLP010000007.1"/>
</dbReference>